<evidence type="ECO:0000256" key="3">
    <source>
        <dbReference type="ARBA" id="ARBA00023235"/>
    </source>
</evidence>
<keyword evidence="2" id="KW-0460">Magnesium</keyword>
<feature type="non-terminal residue" evidence="4">
    <location>
        <position position="1"/>
    </location>
</feature>
<comment type="caution">
    <text evidence="4">The sequence shown here is derived from an EMBL/GenBank/DDBJ whole genome shotgun (WGS) entry which is preliminary data.</text>
</comment>
<name>A0ABQ6M9M5_9STRA</name>
<dbReference type="Gene3D" id="3.30.310.50">
    <property type="entry name" value="Alpha-D-phosphohexomutase, C-terminal domain"/>
    <property type="match status" value="1"/>
</dbReference>
<evidence type="ECO:0000313" key="4">
    <source>
        <dbReference type="EMBL" id="GMI22095.1"/>
    </source>
</evidence>
<dbReference type="Proteomes" id="UP001165060">
    <property type="component" value="Unassembled WGS sequence"/>
</dbReference>
<evidence type="ECO:0000256" key="2">
    <source>
        <dbReference type="ARBA" id="ARBA00022842"/>
    </source>
</evidence>
<keyword evidence="3" id="KW-0413">Isomerase</keyword>
<proteinExistence type="predicted"/>
<dbReference type="InterPro" id="IPR016055">
    <property type="entry name" value="A-D-PHexomutase_a/b/a-I/II/III"/>
</dbReference>
<keyword evidence="5" id="KW-1185">Reference proteome</keyword>
<dbReference type="PANTHER" id="PTHR22573">
    <property type="entry name" value="PHOSPHOHEXOMUTASE FAMILY MEMBER"/>
    <property type="match status" value="1"/>
</dbReference>
<dbReference type="SUPFAM" id="SSF55957">
    <property type="entry name" value="Phosphoglucomutase, C-terminal domain"/>
    <property type="match status" value="1"/>
</dbReference>
<dbReference type="InterPro" id="IPR036900">
    <property type="entry name" value="A-D-PHexomutase_C_sf"/>
</dbReference>
<sequence>SFGTGSSHIREKDGLWAVLAWMTIVAAANPDPAQRMVSVEDIMSAHWREFGRHFYARYDYEGCESEGANAMMEHIRSVIDAGAVGAGAGIALLGGDEFSYVDPVDGSVSERQGLILNFALADGAEARVVFRLSGTGSSGATVRMYLEKYDKMNCEGAAADVLREIADAAIKLVKLESFTGRSEPTVIT</sequence>
<gene>
    <name evidence="4" type="ORF">TeGR_g2063</name>
</gene>
<organism evidence="4 5">
    <name type="scientific">Tetraparma gracilis</name>
    <dbReference type="NCBI Taxonomy" id="2962635"/>
    <lineage>
        <taxon>Eukaryota</taxon>
        <taxon>Sar</taxon>
        <taxon>Stramenopiles</taxon>
        <taxon>Ochrophyta</taxon>
        <taxon>Bolidophyceae</taxon>
        <taxon>Parmales</taxon>
        <taxon>Triparmaceae</taxon>
        <taxon>Tetraparma</taxon>
    </lineage>
</organism>
<evidence type="ECO:0000256" key="1">
    <source>
        <dbReference type="ARBA" id="ARBA00022723"/>
    </source>
</evidence>
<dbReference type="PANTHER" id="PTHR22573:SF2">
    <property type="entry name" value="PHOSPHOGLUCOMUTASE"/>
    <property type="match status" value="1"/>
</dbReference>
<dbReference type="Pfam" id="PF24947">
    <property type="entry name" value="PGM1_C_vert_fung"/>
    <property type="match status" value="1"/>
</dbReference>
<dbReference type="SUPFAM" id="SSF53738">
    <property type="entry name" value="Phosphoglucomutase, first 3 domains"/>
    <property type="match status" value="1"/>
</dbReference>
<dbReference type="InterPro" id="IPR045244">
    <property type="entry name" value="PGM"/>
</dbReference>
<evidence type="ECO:0000313" key="5">
    <source>
        <dbReference type="Proteomes" id="UP001165060"/>
    </source>
</evidence>
<accession>A0ABQ6M9M5</accession>
<dbReference type="EMBL" id="BRYB01000072">
    <property type="protein sequence ID" value="GMI22095.1"/>
    <property type="molecule type" value="Genomic_DNA"/>
</dbReference>
<keyword evidence="1" id="KW-0479">Metal-binding</keyword>
<evidence type="ECO:0008006" key="6">
    <source>
        <dbReference type="Google" id="ProtNLM"/>
    </source>
</evidence>
<reference evidence="4 5" key="1">
    <citation type="journal article" date="2023" name="Commun. Biol.">
        <title>Genome analysis of Parmales, the sister group of diatoms, reveals the evolutionary specialization of diatoms from phago-mixotrophs to photoautotrophs.</title>
        <authorList>
            <person name="Ban H."/>
            <person name="Sato S."/>
            <person name="Yoshikawa S."/>
            <person name="Yamada K."/>
            <person name="Nakamura Y."/>
            <person name="Ichinomiya M."/>
            <person name="Sato N."/>
            <person name="Blanc-Mathieu R."/>
            <person name="Endo H."/>
            <person name="Kuwata A."/>
            <person name="Ogata H."/>
        </authorList>
    </citation>
    <scope>NUCLEOTIDE SEQUENCE [LARGE SCALE GENOMIC DNA]</scope>
</reference>
<protein>
    <recommendedName>
        <fullName evidence="6">Phosphoglucomutase</fullName>
    </recommendedName>
</protein>
<dbReference type="Gene3D" id="3.40.120.10">
    <property type="entry name" value="Alpha-D-Glucose-1,6-Bisphosphate, subunit A, domain 3"/>
    <property type="match status" value="1"/>
</dbReference>